<evidence type="ECO:0000313" key="1">
    <source>
        <dbReference type="EMBL" id="GER33871.1"/>
    </source>
</evidence>
<protein>
    <submittedName>
        <fullName evidence="1">Nuclear factor Y</fullName>
    </submittedName>
</protein>
<comment type="caution">
    <text evidence="1">The sequence shown here is derived from an EMBL/GenBank/DDBJ whole genome shotgun (WGS) entry which is preliminary data.</text>
</comment>
<keyword evidence="2" id="KW-1185">Reference proteome</keyword>
<sequence length="180" mass="20004">MARFAEAESAAERLNWSKPTSARCISTMRDKDSSQLPLSPQLAYIEMSEFLTYSSGSNPESNACACNGVPKVRRLRVSQQDPSKAFHVTNSFSCIRKKNFLASHVAPHFPYIVTNAFPTVVFWWSPDVTASEWTILPSDRNLALAQADSALAKVTKFVKFPIVINSLNTRKASKNMPSET</sequence>
<evidence type="ECO:0000313" key="2">
    <source>
        <dbReference type="Proteomes" id="UP000325081"/>
    </source>
</evidence>
<name>A0A5A7PMM9_STRAF</name>
<gene>
    <name evidence="1" type="ORF">STAS_10036</name>
</gene>
<dbReference type="Proteomes" id="UP000325081">
    <property type="component" value="Unassembled WGS sequence"/>
</dbReference>
<proteinExistence type="predicted"/>
<reference evidence="2" key="1">
    <citation type="journal article" date="2019" name="Curr. Biol.">
        <title>Genome Sequence of Striga asiatica Provides Insight into the Evolution of Plant Parasitism.</title>
        <authorList>
            <person name="Yoshida S."/>
            <person name="Kim S."/>
            <person name="Wafula E.K."/>
            <person name="Tanskanen J."/>
            <person name="Kim Y.M."/>
            <person name="Honaas L."/>
            <person name="Yang Z."/>
            <person name="Spallek T."/>
            <person name="Conn C.E."/>
            <person name="Ichihashi Y."/>
            <person name="Cheong K."/>
            <person name="Cui S."/>
            <person name="Der J.P."/>
            <person name="Gundlach H."/>
            <person name="Jiao Y."/>
            <person name="Hori C."/>
            <person name="Ishida J.K."/>
            <person name="Kasahara H."/>
            <person name="Kiba T."/>
            <person name="Kim M.S."/>
            <person name="Koo N."/>
            <person name="Laohavisit A."/>
            <person name="Lee Y.H."/>
            <person name="Lumba S."/>
            <person name="McCourt P."/>
            <person name="Mortimer J.C."/>
            <person name="Mutuku J.M."/>
            <person name="Nomura T."/>
            <person name="Sasaki-Sekimoto Y."/>
            <person name="Seto Y."/>
            <person name="Wang Y."/>
            <person name="Wakatake T."/>
            <person name="Sakakibara H."/>
            <person name="Demura T."/>
            <person name="Yamaguchi S."/>
            <person name="Yoneyama K."/>
            <person name="Manabe R.I."/>
            <person name="Nelson D.C."/>
            <person name="Schulman A.H."/>
            <person name="Timko M.P."/>
            <person name="dePamphilis C.W."/>
            <person name="Choi D."/>
            <person name="Shirasu K."/>
        </authorList>
    </citation>
    <scope>NUCLEOTIDE SEQUENCE [LARGE SCALE GENOMIC DNA]</scope>
    <source>
        <strain evidence="2">cv. UVA1</strain>
    </source>
</reference>
<organism evidence="1 2">
    <name type="scientific">Striga asiatica</name>
    <name type="common">Asiatic witchweed</name>
    <name type="synonym">Buchnera asiatica</name>
    <dbReference type="NCBI Taxonomy" id="4170"/>
    <lineage>
        <taxon>Eukaryota</taxon>
        <taxon>Viridiplantae</taxon>
        <taxon>Streptophyta</taxon>
        <taxon>Embryophyta</taxon>
        <taxon>Tracheophyta</taxon>
        <taxon>Spermatophyta</taxon>
        <taxon>Magnoliopsida</taxon>
        <taxon>eudicotyledons</taxon>
        <taxon>Gunneridae</taxon>
        <taxon>Pentapetalae</taxon>
        <taxon>asterids</taxon>
        <taxon>lamiids</taxon>
        <taxon>Lamiales</taxon>
        <taxon>Orobanchaceae</taxon>
        <taxon>Buchnereae</taxon>
        <taxon>Striga</taxon>
    </lineage>
</organism>
<accession>A0A5A7PMM9</accession>
<dbReference type="EMBL" id="BKCP01004805">
    <property type="protein sequence ID" value="GER33871.1"/>
    <property type="molecule type" value="Genomic_DNA"/>
</dbReference>
<dbReference type="AlphaFoldDB" id="A0A5A7PMM9"/>